<evidence type="ECO:0000313" key="2">
    <source>
        <dbReference type="Proteomes" id="UP000244080"/>
    </source>
</evidence>
<name>A0A2T5DWC0_VIBSP</name>
<reference evidence="1 2" key="1">
    <citation type="submission" date="2017-11" db="EMBL/GenBank/DDBJ databases">
        <title>Population delineation of vibrios coincides with oyster pathogenicity.</title>
        <authorList>
            <person name="Bruto M."/>
            <person name="Labreuche Y."/>
            <person name="James A."/>
            <person name="Piel D."/>
            <person name="Chenivesse S."/>
            <person name="Petton B."/>
            <person name="Polz M.F."/>
            <person name="Le Roux F."/>
        </authorList>
    </citation>
    <scope>NUCLEOTIDE SEQUENCE [LARGE SCALE GENOMIC DNA]</scope>
    <source>
        <strain evidence="1 2">1F_55</strain>
    </source>
</reference>
<gene>
    <name evidence="1" type="ORF">CWO36_25060</name>
</gene>
<organism evidence="1 2">
    <name type="scientific">Vibrio splendidus</name>
    <dbReference type="NCBI Taxonomy" id="29497"/>
    <lineage>
        <taxon>Bacteria</taxon>
        <taxon>Pseudomonadati</taxon>
        <taxon>Pseudomonadota</taxon>
        <taxon>Gammaproteobacteria</taxon>
        <taxon>Vibrionales</taxon>
        <taxon>Vibrionaceae</taxon>
        <taxon>Vibrio</taxon>
    </lineage>
</organism>
<accession>A0A2T5DWC0</accession>
<dbReference type="AlphaFoldDB" id="A0A2T5DWC0"/>
<dbReference type="Proteomes" id="UP000244080">
    <property type="component" value="Unassembled WGS sequence"/>
</dbReference>
<dbReference type="RefSeq" id="WP_017087736.1">
    <property type="nucleotide sequence ID" value="NZ_CAWNZY010000099.1"/>
</dbReference>
<dbReference type="EMBL" id="PIGA01000083">
    <property type="protein sequence ID" value="PTP11363.1"/>
    <property type="molecule type" value="Genomic_DNA"/>
</dbReference>
<sequence length="401" mass="46830">MARKAFGIAPEDPDLINFEMFIASSHPEFIQLKTSERPSYEHLDFHIKTLGFSYFPGCNEAYCPLALSKFEKGDVQSYEEEFLDKIKTPLYQHLHQNYFFNTTALSIIEVMDRLEIRLPTSSAPMTVNDYLEGLVDKLFQVWDKWIIEEIRAKLSKRKASLSIEILEGMITQVSAVVEELMEFANKPYLNRKELVDFPQNQKFALLSTSLYLLYKQGLEEYIEQVLNEWRLFEYEKSGREVSIAIDTKRYIDLILMHELSMKSLDIEKKQKGRSKAKLSSPATFMYTRMHGGYKASDIRATYRWLFIKAWLYSWLKVNAVSANKAAEEIAKNDSFFYLDKVSRKVGKDGVVESDDECYARRQKQLNSEFSKWKKYDGPFAYISDSLFSKSRNAYEKSQQSK</sequence>
<proteinExistence type="predicted"/>
<evidence type="ECO:0000313" key="1">
    <source>
        <dbReference type="EMBL" id="PTP11363.1"/>
    </source>
</evidence>
<protein>
    <submittedName>
        <fullName evidence="1">Uncharacterized protein</fullName>
    </submittedName>
</protein>
<comment type="caution">
    <text evidence="1">The sequence shown here is derived from an EMBL/GenBank/DDBJ whole genome shotgun (WGS) entry which is preliminary data.</text>
</comment>